<comment type="caution">
    <text evidence="1">The sequence shown here is derived from an EMBL/GenBank/DDBJ whole genome shotgun (WGS) entry which is preliminary data.</text>
</comment>
<dbReference type="RefSeq" id="WP_344908562.1">
    <property type="nucleotide sequence ID" value="NZ_BAAAYO010000006.1"/>
</dbReference>
<accession>A0ABV5W4K5</accession>
<dbReference type="InterPro" id="IPR019615">
    <property type="entry name" value="DUF2487"/>
</dbReference>
<dbReference type="EMBL" id="JBHMAG010000018">
    <property type="protein sequence ID" value="MFB9755507.1"/>
    <property type="molecule type" value="Genomic_DNA"/>
</dbReference>
<gene>
    <name evidence="1" type="ORF">ACFFNY_28350</name>
</gene>
<organism evidence="1 2">
    <name type="scientific">Paenibacillus hodogayensis</name>
    <dbReference type="NCBI Taxonomy" id="279208"/>
    <lineage>
        <taxon>Bacteria</taxon>
        <taxon>Bacillati</taxon>
        <taxon>Bacillota</taxon>
        <taxon>Bacilli</taxon>
        <taxon>Bacillales</taxon>
        <taxon>Paenibacillaceae</taxon>
        <taxon>Paenibacillus</taxon>
    </lineage>
</organism>
<reference evidence="1 2" key="1">
    <citation type="submission" date="2024-09" db="EMBL/GenBank/DDBJ databases">
        <authorList>
            <person name="Sun Q."/>
            <person name="Mori K."/>
        </authorList>
    </citation>
    <scope>NUCLEOTIDE SEQUENCE [LARGE SCALE GENOMIC DNA]</scope>
    <source>
        <strain evidence="1 2">JCM 12520</strain>
    </source>
</reference>
<name>A0ABV5W4K5_9BACL</name>
<dbReference type="Proteomes" id="UP001589619">
    <property type="component" value="Unassembled WGS sequence"/>
</dbReference>
<keyword evidence="2" id="KW-1185">Reference proteome</keyword>
<dbReference type="Pfam" id="PF10673">
    <property type="entry name" value="DUF2487"/>
    <property type="match status" value="1"/>
</dbReference>
<sequence>MKFSDIERADWEGLKPYLDTCLLPVTGLTGFEQPWEATQELEYLRDIMDCIEGPYKGRIVTYPAFHYVEGPGAAFMVNSVCQKLKGAGFRYVILITGQPAVEGAPYPDADLMLCPEAADGEVMQADAFRTKAAEEIGAMWRKGAEKGA</sequence>
<evidence type="ECO:0000313" key="1">
    <source>
        <dbReference type="EMBL" id="MFB9755507.1"/>
    </source>
</evidence>
<protein>
    <submittedName>
        <fullName evidence="1">DUF2487 family protein</fullName>
    </submittedName>
</protein>
<proteinExistence type="predicted"/>
<evidence type="ECO:0000313" key="2">
    <source>
        <dbReference type="Proteomes" id="UP001589619"/>
    </source>
</evidence>